<protein>
    <submittedName>
        <fullName evidence="2">Osmoprotectant ABC transporter substrate-binding protein</fullName>
    </submittedName>
</protein>
<reference evidence="3" key="1">
    <citation type="journal article" date="2019" name="Int. J. Syst. Evol. Microbiol.">
        <title>The Global Catalogue of Microorganisms (GCM) 10K type strain sequencing project: providing services to taxonomists for standard genome sequencing and annotation.</title>
        <authorList>
            <consortium name="The Broad Institute Genomics Platform"/>
            <consortium name="The Broad Institute Genome Sequencing Center for Infectious Disease"/>
            <person name="Wu L."/>
            <person name="Ma J."/>
        </authorList>
    </citation>
    <scope>NUCLEOTIDE SEQUENCE [LARGE SCALE GENOMIC DNA]</scope>
    <source>
        <strain evidence="3">KCTC 33575</strain>
    </source>
</reference>
<gene>
    <name evidence="2" type="ORF">ACFSX4_12365</name>
</gene>
<dbReference type="Pfam" id="PF04069">
    <property type="entry name" value="OpuAC"/>
    <property type="match status" value="1"/>
</dbReference>
<dbReference type="Gene3D" id="3.40.190.120">
    <property type="entry name" value="Osmoprotection protein (prox), domain 2"/>
    <property type="match status" value="1"/>
</dbReference>
<evidence type="ECO:0000259" key="1">
    <source>
        <dbReference type="Pfam" id="PF04069"/>
    </source>
</evidence>
<dbReference type="RefSeq" id="WP_377775301.1">
    <property type="nucleotide sequence ID" value="NZ_JBHUOQ010000004.1"/>
</dbReference>
<dbReference type="CDD" id="cd13608">
    <property type="entry name" value="PBP2_OpuCC_like"/>
    <property type="match status" value="1"/>
</dbReference>
<feature type="domain" description="ABC-type glycine betaine transport system substrate-binding" evidence="1">
    <location>
        <begin position="32"/>
        <end position="300"/>
    </location>
</feature>
<dbReference type="EMBL" id="JBHUOQ010000004">
    <property type="protein sequence ID" value="MFD2831260.1"/>
    <property type="molecule type" value="Genomic_DNA"/>
</dbReference>
<evidence type="ECO:0000313" key="2">
    <source>
        <dbReference type="EMBL" id="MFD2831260.1"/>
    </source>
</evidence>
<dbReference type="Gene3D" id="3.40.190.10">
    <property type="entry name" value="Periplasmic binding protein-like II"/>
    <property type="match status" value="1"/>
</dbReference>
<dbReference type="PROSITE" id="PS51257">
    <property type="entry name" value="PROKAR_LIPOPROTEIN"/>
    <property type="match status" value="1"/>
</dbReference>
<name>A0ABW5WWR2_9STAP</name>
<keyword evidence="3" id="KW-1185">Reference proteome</keyword>
<proteinExistence type="predicted"/>
<organism evidence="2 3">
    <name type="scientific">Corticicoccus populi</name>
    <dbReference type="NCBI Taxonomy" id="1812821"/>
    <lineage>
        <taxon>Bacteria</taxon>
        <taxon>Bacillati</taxon>
        <taxon>Bacillota</taxon>
        <taxon>Bacilli</taxon>
        <taxon>Bacillales</taxon>
        <taxon>Staphylococcaceae</taxon>
        <taxon>Corticicoccus</taxon>
    </lineage>
</organism>
<dbReference type="SUPFAM" id="SSF53850">
    <property type="entry name" value="Periplasmic binding protein-like II"/>
    <property type="match status" value="1"/>
</dbReference>
<evidence type="ECO:0000313" key="3">
    <source>
        <dbReference type="Proteomes" id="UP001597519"/>
    </source>
</evidence>
<comment type="caution">
    <text evidence="2">The sequence shown here is derived from an EMBL/GenBank/DDBJ whole genome shotgun (WGS) entry which is preliminary data.</text>
</comment>
<dbReference type="InterPro" id="IPR007210">
    <property type="entry name" value="ABC_Gly_betaine_transp_sub-bd"/>
</dbReference>
<accession>A0ABW5WWR2</accession>
<sequence length="310" mass="34274">MKSFKKLFIVMFTALLVLSGCGLPGLGGGSDDPVRITSLNTSESQIMAHMVRLMIEHDTDGEINPTIINNLGASTLQHNAVVNGDANLSAIRYSGTEMTGPLNHEPVLDPEEAMTVAQDLFQEEFDQTYFNSFGFENSYAFMVTEEVAEEYNLETVSDLEEYQDELHLGVDSSWLNREGDGYPAFVEHYGFSFDSVSAMQIGLVYDALESGSLDVTLGYTTDGRIAAYNLVILEDDQRFFPPYDAAPLATDELLAEHPEIGDILQKLEGKVSTETMQELNYEADGEGKEPAVVAEEFLEENSYFEESGDE</sequence>
<dbReference type="Proteomes" id="UP001597519">
    <property type="component" value="Unassembled WGS sequence"/>
</dbReference>